<organism evidence="2 3">
    <name type="scientific">Phytophthora fragariaefolia</name>
    <dbReference type="NCBI Taxonomy" id="1490495"/>
    <lineage>
        <taxon>Eukaryota</taxon>
        <taxon>Sar</taxon>
        <taxon>Stramenopiles</taxon>
        <taxon>Oomycota</taxon>
        <taxon>Peronosporomycetes</taxon>
        <taxon>Peronosporales</taxon>
        <taxon>Peronosporaceae</taxon>
        <taxon>Phytophthora</taxon>
    </lineage>
</organism>
<feature type="chain" id="PRO_5040992248" evidence="1">
    <location>
        <begin position="25"/>
        <end position="113"/>
    </location>
</feature>
<evidence type="ECO:0000256" key="1">
    <source>
        <dbReference type="SAM" id="SignalP"/>
    </source>
</evidence>
<reference evidence="2" key="1">
    <citation type="submission" date="2023-04" db="EMBL/GenBank/DDBJ databases">
        <title>Phytophthora fragariaefolia NBRC 109709.</title>
        <authorList>
            <person name="Ichikawa N."/>
            <person name="Sato H."/>
            <person name="Tonouchi N."/>
        </authorList>
    </citation>
    <scope>NUCLEOTIDE SEQUENCE</scope>
    <source>
        <strain evidence="2">NBRC 109709</strain>
    </source>
</reference>
<keyword evidence="3" id="KW-1185">Reference proteome</keyword>
<feature type="signal peptide" evidence="1">
    <location>
        <begin position="1"/>
        <end position="24"/>
    </location>
</feature>
<dbReference type="EMBL" id="BSXT01001173">
    <property type="protein sequence ID" value="GMF39478.1"/>
    <property type="molecule type" value="Genomic_DNA"/>
</dbReference>
<gene>
    <name evidence="2" type="ORF">Pfra01_001173500</name>
</gene>
<evidence type="ECO:0000313" key="2">
    <source>
        <dbReference type="EMBL" id="GMF39478.1"/>
    </source>
</evidence>
<evidence type="ECO:0000313" key="3">
    <source>
        <dbReference type="Proteomes" id="UP001165121"/>
    </source>
</evidence>
<keyword evidence="1" id="KW-0732">Signal</keyword>
<protein>
    <submittedName>
        <fullName evidence="2">Unnamed protein product</fullName>
    </submittedName>
</protein>
<dbReference type="AlphaFoldDB" id="A0A9W6XIW5"/>
<comment type="caution">
    <text evidence="2">The sequence shown here is derived from an EMBL/GenBank/DDBJ whole genome shotgun (WGS) entry which is preliminary data.</text>
</comment>
<dbReference type="Proteomes" id="UP001165121">
    <property type="component" value="Unassembled WGS sequence"/>
</dbReference>
<name>A0A9W6XIW5_9STRA</name>
<proteinExistence type="predicted"/>
<accession>A0A9W6XIW5</accession>
<sequence>MIWSVWRGLLGYLVDLSWWHGSKAADQVDTKGEEAAGILSLRDLARTFHGRNETVCMSCQVDPACSLLPTVDAKIVLLLVSSSSECAQKLFIGAMNITDGGQYVDPDQALLRQ</sequence>